<dbReference type="SUPFAM" id="SSF102400">
    <property type="entry name" value="DNA polymerase III chi subunit"/>
    <property type="match status" value="1"/>
</dbReference>
<dbReference type="InterPro" id="IPR036768">
    <property type="entry name" value="PolIII_chi_sf"/>
</dbReference>
<dbReference type="RefSeq" id="WP_161767444.1">
    <property type="nucleotide sequence ID" value="NZ_JAAATW010000003.1"/>
</dbReference>
<comment type="caution">
    <text evidence="1">The sequence shown here is derived from an EMBL/GenBank/DDBJ whole genome shotgun (WGS) entry which is preliminary data.</text>
</comment>
<dbReference type="NCBIfam" id="NF004347">
    <property type="entry name" value="PRK05728.1-4"/>
    <property type="match status" value="1"/>
</dbReference>
<proteinExistence type="predicted"/>
<keyword evidence="2" id="KW-1185">Reference proteome</keyword>
<dbReference type="Proteomes" id="UP001517376">
    <property type="component" value="Unassembled WGS sequence"/>
</dbReference>
<dbReference type="InterPro" id="IPR007459">
    <property type="entry name" value="DNA_pol3_chi"/>
</dbReference>
<reference evidence="2" key="1">
    <citation type="submission" date="2020-01" db="EMBL/GenBank/DDBJ databases">
        <title>Sphingomonas sp. strain CSW-10.</title>
        <authorList>
            <person name="Chen W.-M."/>
        </authorList>
    </citation>
    <scope>NUCLEOTIDE SEQUENCE [LARGE SCALE GENOMIC DNA]</scope>
    <source>
        <strain evidence="2">CCP-1</strain>
    </source>
</reference>
<evidence type="ECO:0000313" key="2">
    <source>
        <dbReference type="Proteomes" id="UP001517376"/>
    </source>
</evidence>
<dbReference type="Pfam" id="PF04364">
    <property type="entry name" value="DNA_pol3_chi"/>
    <property type="match status" value="1"/>
</dbReference>
<gene>
    <name evidence="1" type="ORF">GU920_12590</name>
</gene>
<dbReference type="Gene3D" id="3.40.50.10110">
    <property type="entry name" value="DNA polymerase III subunit chi"/>
    <property type="match status" value="1"/>
</dbReference>
<sequence length="155" mass="16780">MGVVMFYHLTRSSVEETLVMLLPRAVAQGWRVMLRGGDRAALEALDTRLWTLESLPFLPHGMEGGPHDADQPVLIGQGAITNGAQGLFLIDGAATGPAEARPLERVWLLFDGNDGGQLSAARQKWKALTEAGLAAQYWSEESGRWEKKAEKPGAA</sequence>
<organism evidence="1 2">
    <name type="scientific">Paragemmobacter ruber</name>
    <dbReference type="NCBI Taxonomy" id="1985673"/>
    <lineage>
        <taxon>Bacteria</taxon>
        <taxon>Pseudomonadati</taxon>
        <taxon>Pseudomonadota</taxon>
        <taxon>Alphaproteobacteria</taxon>
        <taxon>Rhodobacterales</taxon>
        <taxon>Paracoccaceae</taxon>
        <taxon>Paragemmobacter</taxon>
    </lineage>
</organism>
<name>A0ABW9Y979_9RHOB</name>
<accession>A0ABW9Y979</accession>
<dbReference type="PANTHER" id="PTHR38767:SF1">
    <property type="entry name" value="DNA POLYMERASE III SUBUNIT CHI"/>
    <property type="match status" value="1"/>
</dbReference>
<dbReference type="EMBL" id="JAAATW010000003">
    <property type="protein sequence ID" value="NBE08377.1"/>
    <property type="molecule type" value="Genomic_DNA"/>
</dbReference>
<dbReference type="PANTHER" id="PTHR38767">
    <property type="entry name" value="DNA POLYMERASE III SUBUNIT CHI"/>
    <property type="match status" value="1"/>
</dbReference>
<evidence type="ECO:0000313" key="1">
    <source>
        <dbReference type="EMBL" id="NBE08377.1"/>
    </source>
</evidence>
<protein>
    <submittedName>
        <fullName evidence="1">DNA polymerase III subunit chi</fullName>
    </submittedName>
</protein>